<dbReference type="InterPro" id="IPR001753">
    <property type="entry name" value="Enoyl-CoA_hydra/iso"/>
</dbReference>
<keyword evidence="2" id="KW-1185">Reference proteome</keyword>
<dbReference type="EMBL" id="FNKX01000002">
    <property type="protein sequence ID" value="SDR53443.1"/>
    <property type="molecule type" value="Genomic_DNA"/>
</dbReference>
<dbReference type="Proteomes" id="UP000199365">
    <property type="component" value="Unassembled WGS sequence"/>
</dbReference>
<name>A0A1H1JTV4_9BURK</name>
<evidence type="ECO:0000313" key="1">
    <source>
        <dbReference type="EMBL" id="SDR53443.1"/>
    </source>
</evidence>
<dbReference type="Pfam" id="PF00378">
    <property type="entry name" value="ECH_1"/>
    <property type="match status" value="1"/>
</dbReference>
<gene>
    <name evidence="1" type="ORF">SAMN05445850_5689</name>
</gene>
<dbReference type="RefSeq" id="WP_090808842.1">
    <property type="nucleotide sequence ID" value="NZ_FNKX01000002.1"/>
</dbReference>
<accession>A0A1H1JTV4</accession>
<dbReference type="GO" id="GO:0003824">
    <property type="term" value="F:catalytic activity"/>
    <property type="evidence" value="ECO:0007669"/>
    <property type="project" value="UniProtKB-ARBA"/>
</dbReference>
<dbReference type="InterPro" id="IPR029045">
    <property type="entry name" value="ClpP/crotonase-like_dom_sf"/>
</dbReference>
<dbReference type="Gene3D" id="3.90.226.10">
    <property type="entry name" value="2-enoyl-CoA Hydratase, Chain A, domain 1"/>
    <property type="match status" value="1"/>
</dbReference>
<evidence type="ECO:0000313" key="2">
    <source>
        <dbReference type="Proteomes" id="UP000199365"/>
    </source>
</evidence>
<dbReference type="STRING" id="157910.SAMN05445850_5689"/>
<dbReference type="CDD" id="cd06558">
    <property type="entry name" value="crotonase-like"/>
    <property type="match status" value="1"/>
</dbReference>
<reference evidence="2" key="1">
    <citation type="submission" date="2016-10" db="EMBL/GenBank/DDBJ databases">
        <authorList>
            <person name="Varghese N."/>
            <person name="Submissions S."/>
        </authorList>
    </citation>
    <scope>NUCLEOTIDE SEQUENCE [LARGE SCALE GENOMIC DNA]</scope>
    <source>
        <strain evidence="2">DUS833</strain>
    </source>
</reference>
<dbReference type="PANTHER" id="PTHR43459">
    <property type="entry name" value="ENOYL-COA HYDRATASE"/>
    <property type="match status" value="1"/>
</dbReference>
<dbReference type="SUPFAM" id="SSF52096">
    <property type="entry name" value="ClpP/crotonase"/>
    <property type="match status" value="1"/>
</dbReference>
<organism evidence="1 2">
    <name type="scientific">Paraburkholderia tuberum</name>
    <dbReference type="NCBI Taxonomy" id="157910"/>
    <lineage>
        <taxon>Bacteria</taxon>
        <taxon>Pseudomonadati</taxon>
        <taxon>Pseudomonadota</taxon>
        <taxon>Betaproteobacteria</taxon>
        <taxon>Burkholderiales</taxon>
        <taxon>Burkholderiaceae</taxon>
        <taxon>Paraburkholderia</taxon>
    </lineage>
</organism>
<dbReference type="PANTHER" id="PTHR43459:SF1">
    <property type="entry name" value="EG:BACN32G11.4 PROTEIN"/>
    <property type="match status" value="1"/>
</dbReference>
<sequence>MSRLEDYSGRFTNIDFERRDGVLQVRLHTDGGPLKWGALDRSIHSQLGEAFYQIARDLDNRVVILTGTGDSFCDAMNDAELPAEPLAQGWPRLQREGQDLLMQLLDIPVPVIGAINGPALIHAELLVLSDIVLASSRAEISDQAHFVHGVVPADGVQIVWPMLIGHNRARYFLLSGERITAQRAWELGVVGEVVAHDTLLERAWQMAHELAAKPIETLRYTRAVFTQPFKRRMVDELGYGLALEGLAGIAAQSGKT</sequence>
<proteinExistence type="predicted"/>
<protein>
    <submittedName>
        <fullName evidence="1">Enoyl-CoA hydratase/carnithine racemase</fullName>
    </submittedName>
</protein>
<dbReference type="AlphaFoldDB" id="A0A1H1JTV4"/>